<reference evidence="1" key="1">
    <citation type="submission" date="2020-06" db="EMBL/GenBank/DDBJ databases">
        <authorList>
            <person name="Li T."/>
            <person name="Hu X."/>
            <person name="Zhang T."/>
            <person name="Song X."/>
            <person name="Zhang H."/>
            <person name="Dai N."/>
            <person name="Sheng W."/>
            <person name="Hou X."/>
            <person name="Wei L."/>
        </authorList>
    </citation>
    <scope>NUCLEOTIDE SEQUENCE</scope>
    <source>
        <strain evidence="1">G02</strain>
        <tissue evidence="1">Leaf</tissue>
    </source>
</reference>
<organism evidence="1">
    <name type="scientific">Sesamum radiatum</name>
    <name type="common">Black benniseed</name>
    <dbReference type="NCBI Taxonomy" id="300843"/>
    <lineage>
        <taxon>Eukaryota</taxon>
        <taxon>Viridiplantae</taxon>
        <taxon>Streptophyta</taxon>
        <taxon>Embryophyta</taxon>
        <taxon>Tracheophyta</taxon>
        <taxon>Spermatophyta</taxon>
        <taxon>Magnoliopsida</taxon>
        <taxon>eudicotyledons</taxon>
        <taxon>Gunneridae</taxon>
        <taxon>Pentapetalae</taxon>
        <taxon>asterids</taxon>
        <taxon>lamiids</taxon>
        <taxon>Lamiales</taxon>
        <taxon>Pedaliaceae</taxon>
        <taxon>Sesamum</taxon>
    </lineage>
</organism>
<reference evidence="1" key="2">
    <citation type="journal article" date="2024" name="Plant">
        <title>Genomic evolution and insights into agronomic trait innovations of Sesamum species.</title>
        <authorList>
            <person name="Miao H."/>
            <person name="Wang L."/>
            <person name="Qu L."/>
            <person name="Liu H."/>
            <person name="Sun Y."/>
            <person name="Le M."/>
            <person name="Wang Q."/>
            <person name="Wei S."/>
            <person name="Zheng Y."/>
            <person name="Lin W."/>
            <person name="Duan Y."/>
            <person name="Cao H."/>
            <person name="Xiong S."/>
            <person name="Wang X."/>
            <person name="Wei L."/>
            <person name="Li C."/>
            <person name="Ma Q."/>
            <person name="Ju M."/>
            <person name="Zhao R."/>
            <person name="Li G."/>
            <person name="Mu C."/>
            <person name="Tian Q."/>
            <person name="Mei H."/>
            <person name="Zhang T."/>
            <person name="Gao T."/>
            <person name="Zhang H."/>
        </authorList>
    </citation>
    <scope>NUCLEOTIDE SEQUENCE</scope>
    <source>
        <strain evidence="1">G02</strain>
    </source>
</reference>
<dbReference type="EMBL" id="JACGWJ010000009">
    <property type="protein sequence ID" value="KAL0399643.1"/>
    <property type="molecule type" value="Genomic_DNA"/>
</dbReference>
<protein>
    <submittedName>
        <fullName evidence="1">Uncharacterized protein</fullName>
    </submittedName>
</protein>
<sequence length="136" mass="14465">MKQANVPTHGLRPAGLESGAPAFGGYTLRKPLDISAIIVDHVLLLNPSQSISALPIKPRGLPCLRLERVRGLGPARRSGHAAIDVEVPVRGHEWSLAPISLHPPALCCPVICIPQAALHSHGLALGETGFQLLRCY</sequence>
<accession>A0AAW2T4F6</accession>
<comment type="caution">
    <text evidence="1">The sequence shown here is derived from an EMBL/GenBank/DDBJ whole genome shotgun (WGS) entry which is preliminary data.</text>
</comment>
<dbReference type="AlphaFoldDB" id="A0AAW2T4F6"/>
<gene>
    <name evidence="1" type="ORF">Sradi_2307600</name>
</gene>
<evidence type="ECO:0000313" key="1">
    <source>
        <dbReference type="EMBL" id="KAL0399643.1"/>
    </source>
</evidence>
<proteinExistence type="predicted"/>
<name>A0AAW2T4F6_SESRA</name>